<keyword evidence="12" id="KW-1185">Reference proteome</keyword>
<feature type="region of interest" description="Disordered" evidence="10">
    <location>
        <begin position="294"/>
        <end position="318"/>
    </location>
</feature>
<proteinExistence type="inferred from homology"/>
<dbReference type="PANTHER" id="PTHR32057">
    <property type="entry name" value="PROTEIN ADENYLYLTRANSFERASE SELO, MITOCHONDRIAL"/>
    <property type="match status" value="1"/>
</dbReference>
<sequence>MILRALSHRPQLSSLRIAQMASHVNNSGINGAHNGVFPGVSLQDLPKSNTFTANLPSDPQFKTPSDSHRALRGDLGPRIVKGALYTYVRPEETEEPELLAVSRAATKDIGLMDGEENTVEFKQTVAGNKIFWDDKTEEGTYPWAQCYGGWQFGSWAGQLGDGRAISLFESTNPSTKTRYEIQLKGAGKTPYSRFADGKAVLRSSIREFIVSEALNGLRIPTTRALSLTLAPKSKVRRERLEPGAIVARFAQSWLRIGTFDLMRARGDRALVRKLANYLAEHVYAGWESLPSALEDPSKPTSSAINPASGVPADETQGAEGVEENRYTRLYRAICRKNAMTVAAWQAYAFTNGVLNTDNTSLLGLSIDFGPFAFLDNFDPGYTPNHDDHALRYSYKNQPSIIWWNLVRLGETLGELIGSGPKVDDETFIEQGVTELFAPELIKRAETIIGNVGEEYKTVFLNEYSRLMRARLGLVSEQESDFEELFSELLDTLEALELDFNHFFRRLSPVKLSELDTEEHREQKASIFFHSEGMTATSGVTESAGKARVAAWLRKWAARAKQDWGENKDAEREAAMKKVNPKFIPRSWVLDEIIQRVEHQGERDVLKRAIAMAEHPFQESWGGDKKEEERWCGDVPREGRMMQCSCSS</sequence>
<keyword evidence="4" id="KW-0548">Nucleotidyltransferase</keyword>
<evidence type="ECO:0000256" key="9">
    <source>
        <dbReference type="ARBA" id="ARBA00031547"/>
    </source>
</evidence>
<evidence type="ECO:0000256" key="7">
    <source>
        <dbReference type="ARBA" id="ARBA00022840"/>
    </source>
</evidence>
<evidence type="ECO:0000256" key="2">
    <source>
        <dbReference type="ARBA" id="ARBA00009747"/>
    </source>
</evidence>
<dbReference type="InterPro" id="IPR003846">
    <property type="entry name" value="SelO"/>
</dbReference>
<protein>
    <recommendedName>
        <fullName evidence="9">Selenoprotein O</fullName>
    </recommendedName>
</protein>
<keyword evidence="5" id="KW-0479">Metal-binding</keyword>
<dbReference type="HAMAP" id="MF_00692">
    <property type="entry name" value="SelO"/>
    <property type="match status" value="1"/>
</dbReference>
<comment type="cofactor">
    <cofactor evidence="1">
        <name>Mg(2+)</name>
        <dbReference type="ChEBI" id="CHEBI:18420"/>
    </cofactor>
</comment>
<accession>A0ABR4A7L5</accession>
<keyword evidence="7" id="KW-0067">ATP-binding</keyword>
<evidence type="ECO:0000313" key="11">
    <source>
        <dbReference type="EMBL" id="KAL2041668.1"/>
    </source>
</evidence>
<organism evidence="11 12">
    <name type="scientific">Stereocaulon virgatum</name>
    <dbReference type="NCBI Taxonomy" id="373712"/>
    <lineage>
        <taxon>Eukaryota</taxon>
        <taxon>Fungi</taxon>
        <taxon>Dikarya</taxon>
        <taxon>Ascomycota</taxon>
        <taxon>Pezizomycotina</taxon>
        <taxon>Lecanoromycetes</taxon>
        <taxon>OSLEUM clade</taxon>
        <taxon>Lecanoromycetidae</taxon>
        <taxon>Lecanorales</taxon>
        <taxon>Lecanorineae</taxon>
        <taxon>Stereocaulaceae</taxon>
        <taxon>Stereocaulon</taxon>
    </lineage>
</organism>
<evidence type="ECO:0000256" key="6">
    <source>
        <dbReference type="ARBA" id="ARBA00022741"/>
    </source>
</evidence>
<keyword evidence="3" id="KW-0808">Transferase</keyword>
<keyword evidence="8" id="KW-0460">Magnesium</keyword>
<keyword evidence="6" id="KW-0547">Nucleotide-binding</keyword>
<dbReference type="Proteomes" id="UP001590950">
    <property type="component" value="Unassembled WGS sequence"/>
</dbReference>
<evidence type="ECO:0000256" key="8">
    <source>
        <dbReference type="ARBA" id="ARBA00022842"/>
    </source>
</evidence>
<evidence type="ECO:0000256" key="10">
    <source>
        <dbReference type="SAM" id="MobiDB-lite"/>
    </source>
</evidence>
<evidence type="ECO:0000256" key="4">
    <source>
        <dbReference type="ARBA" id="ARBA00022695"/>
    </source>
</evidence>
<evidence type="ECO:0000256" key="5">
    <source>
        <dbReference type="ARBA" id="ARBA00022723"/>
    </source>
</evidence>
<evidence type="ECO:0000256" key="3">
    <source>
        <dbReference type="ARBA" id="ARBA00022679"/>
    </source>
</evidence>
<gene>
    <name evidence="11" type="ORF">N7G274_005452</name>
</gene>
<comment type="caution">
    <text evidence="11">The sequence shown here is derived from an EMBL/GenBank/DDBJ whole genome shotgun (WGS) entry which is preliminary data.</text>
</comment>
<evidence type="ECO:0000313" key="12">
    <source>
        <dbReference type="Proteomes" id="UP001590950"/>
    </source>
</evidence>
<evidence type="ECO:0000256" key="1">
    <source>
        <dbReference type="ARBA" id="ARBA00001946"/>
    </source>
</evidence>
<comment type="similarity">
    <text evidence="2">Belongs to the SELO family.</text>
</comment>
<reference evidence="11 12" key="1">
    <citation type="submission" date="2024-09" db="EMBL/GenBank/DDBJ databases">
        <title>Rethinking Asexuality: The Enigmatic Case of Functional Sexual Genes in Lepraria (Stereocaulaceae).</title>
        <authorList>
            <person name="Doellman M."/>
            <person name="Sun Y."/>
            <person name="Barcenas-Pena A."/>
            <person name="Lumbsch H.T."/>
            <person name="Grewe F."/>
        </authorList>
    </citation>
    <scope>NUCLEOTIDE SEQUENCE [LARGE SCALE GENOMIC DNA]</scope>
    <source>
        <strain evidence="11 12">Mercado 3170</strain>
    </source>
</reference>
<dbReference type="Pfam" id="PF02696">
    <property type="entry name" value="SelO"/>
    <property type="match status" value="1"/>
</dbReference>
<name>A0ABR4A7L5_9LECA</name>
<dbReference type="EMBL" id="JBEFKJ010000016">
    <property type="protein sequence ID" value="KAL2041668.1"/>
    <property type="molecule type" value="Genomic_DNA"/>
</dbReference>
<dbReference type="PANTHER" id="PTHR32057:SF14">
    <property type="entry name" value="PROTEIN ADENYLYLTRANSFERASE SELO, MITOCHONDRIAL"/>
    <property type="match status" value="1"/>
</dbReference>